<protein>
    <submittedName>
        <fullName evidence="1">Uncharacterized protein</fullName>
    </submittedName>
</protein>
<dbReference type="EMBL" id="ACGC01000054">
    <property type="protein sequence ID" value="EEI82710.1"/>
    <property type="molecule type" value="Genomic_DNA"/>
</dbReference>
<accession>C2CI55</accession>
<gene>
    <name evidence="1" type="ORF">HMPREF0077_1165</name>
</gene>
<feature type="non-terminal residue" evidence="1">
    <location>
        <position position="1"/>
    </location>
</feature>
<dbReference type="Proteomes" id="UP000003744">
    <property type="component" value="Unassembled WGS sequence"/>
</dbReference>
<evidence type="ECO:0000313" key="2">
    <source>
        <dbReference type="Proteomes" id="UP000003744"/>
    </source>
</evidence>
<evidence type="ECO:0000313" key="1">
    <source>
        <dbReference type="EMBL" id="EEI82710.1"/>
    </source>
</evidence>
<reference evidence="1 2" key="1">
    <citation type="submission" date="2009-01" db="EMBL/GenBank/DDBJ databases">
        <authorList>
            <person name="Qin X."/>
            <person name="Bachman B."/>
            <person name="Battles P."/>
            <person name="Bell A."/>
            <person name="Bess C."/>
            <person name="Bickham C."/>
            <person name="Chaboub L."/>
            <person name="Chen D."/>
            <person name="Coyle M."/>
            <person name="Deiros D.R."/>
            <person name="Dinh H."/>
            <person name="Forbes L."/>
            <person name="Fowler G."/>
            <person name="Francisco L."/>
            <person name="Fu Q."/>
            <person name="Gubbala S."/>
            <person name="Hale W."/>
            <person name="Han Y."/>
            <person name="Hemphill L."/>
            <person name="Highlander S.K."/>
            <person name="Hirani K."/>
            <person name="Hogues M."/>
            <person name="Jackson L."/>
            <person name="Jakkamsetti A."/>
            <person name="Javaid M."/>
            <person name="Jiang H."/>
            <person name="Korchina V."/>
            <person name="Kovar C."/>
            <person name="Lara F."/>
            <person name="Lee S."/>
            <person name="Mata R."/>
            <person name="Mathew T."/>
            <person name="Moen C."/>
            <person name="Morales K."/>
            <person name="Munidasa M."/>
            <person name="Nazareth L."/>
            <person name="Ngo R."/>
            <person name="Nguyen L."/>
            <person name="Okwuonu G."/>
            <person name="Ongeri F."/>
            <person name="Patil S."/>
            <person name="Petrosino J."/>
            <person name="Pham C."/>
            <person name="Pham P."/>
            <person name="Pu L.-L."/>
            <person name="Puazo M."/>
            <person name="Raj R."/>
            <person name="Reid J."/>
            <person name="Rouhana J."/>
            <person name="Saada N."/>
            <person name="Shang Y."/>
            <person name="Simmons D."/>
            <person name="Thornton R."/>
            <person name="Warren J."/>
            <person name="Weissenberger G."/>
            <person name="Zhang J."/>
            <person name="Zhang L."/>
            <person name="Zhou C."/>
            <person name="Zhu D."/>
            <person name="Muzny D."/>
            <person name="Worley K."/>
            <person name="Gibbs R."/>
        </authorList>
    </citation>
    <scope>NUCLEOTIDE SEQUENCE [LARGE SCALE GENOMIC DNA]</scope>
    <source>
        <strain evidence="1 2">ATCC 35098</strain>
    </source>
</reference>
<dbReference type="AlphaFoldDB" id="C2CI55"/>
<proteinExistence type="predicted"/>
<sequence>LTFRTTFNTFLNIFLKNFKKIEDREKYLCPLLDLPIQKFSQFL</sequence>
<name>C2CI55_9FIRM</name>
<organism evidence="1 2">
    <name type="scientific">Anaerococcus tetradius ATCC 35098</name>
    <dbReference type="NCBI Taxonomy" id="525255"/>
    <lineage>
        <taxon>Bacteria</taxon>
        <taxon>Bacillati</taxon>
        <taxon>Bacillota</taxon>
        <taxon>Tissierellia</taxon>
        <taxon>Tissierellales</taxon>
        <taxon>Peptoniphilaceae</taxon>
        <taxon>Anaerococcus</taxon>
    </lineage>
</organism>
<comment type="caution">
    <text evidence="1">The sequence shown here is derived from an EMBL/GenBank/DDBJ whole genome shotgun (WGS) entry which is preliminary data.</text>
</comment>
<dbReference type="HOGENOM" id="CLU_3225929_0_0_9"/>